<reference evidence="4 5" key="1">
    <citation type="submission" date="2016-10" db="EMBL/GenBank/DDBJ databases">
        <authorList>
            <person name="Varghese N."/>
            <person name="Submissions S."/>
        </authorList>
    </citation>
    <scope>NUCLEOTIDE SEQUENCE [LARGE SCALE GENOMIC DNA]</scope>
    <source>
        <strain evidence="4 5">DSM 1361</strain>
    </source>
</reference>
<accession>A0A662ZJ44</accession>
<organism evidence="4 5">
    <name type="scientific">Ruminobacter amylophilus</name>
    <dbReference type="NCBI Taxonomy" id="867"/>
    <lineage>
        <taxon>Bacteria</taxon>
        <taxon>Pseudomonadati</taxon>
        <taxon>Pseudomonadota</taxon>
        <taxon>Gammaproteobacteria</taxon>
        <taxon>Aeromonadales</taxon>
        <taxon>Succinivibrionaceae</taxon>
        <taxon>Ruminobacter</taxon>
    </lineage>
</organism>
<evidence type="ECO:0000313" key="4">
    <source>
        <dbReference type="EMBL" id="SFP19981.1"/>
    </source>
</evidence>
<dbReference type="PANTHER" id="PTHR35089:SF1">
    <property type="entry name" value="CHAPERONE PROTEIN SKP"/>
    <property type="match status" value="1"/>
</dbReference>
<dbReference type="GO" id="GO:0050821">
    <property type="term" value="P:protein stabilization"/>
    <property type="evidence" value="ECO:0007669"/>
    <property type="project" value="TreeGrafter"/>
</dbReference>
<dbReference type="Pfam" id="PF03938">
    <property type="entry name" value="OmpH"/>
    <property type="match status" value="1"/>
</dbReference>
<dbReference type="Gene3D" id="3.30.910.20">
    <property type="entry name" value="Skp domain"/>
    <property type="match status" value="1"/>
</dbReference>
<dbReference type="AlphaFoldDB" id="A0A662ZJ44"/>
<sequence length="171" mass="18663">MLKSLSSLAIGVSLVLGTAAFSEAYADTKVATVSVPYVYSKIPQSKAAEDKVNKATASKAKALDKLQSDGAALQKALGNNDLSPEDRAKKQRELQLIETELQVKYSELREEQQKLMFKEKTEIDKKIQAAIDSVAKQNNVDVVIRAESLLYISSDSIDLSEKVVESVSKAK</sequence>
<evidence type="ECO:0000256" key="1">
    <source>
        <dbReference type="ARBA" id="ARBA00009091"/>
    </source>
</evidence>
<keyword evidence="2 3" id="KW-0732">Signal</keyword>
<proteinExistence type="inferred from homology"/>
<name>A0A662ZJ44_9GAMM</name>
<gene>
    <name evidence="4" type="ORF">SAMN02910344_00720</name>
</gene>
<keyword evidence="5" id="KW-1185">Reference proteome</keyword>
<dbReference type="GO" id="GO:0005829">
    <property type="term" value="C:cytosol"/>
    <property type="evidence" value="ECO:0007669"/>
    <property type="project" value="TreeGrafter"/>
</dbReference>
<feature type="chain" id="PRO_5025035903" evidence="3">
    <location>
        <begin position="27"/>
        <end position="171"/>
    </location>
</feature>
<evidence type="ECO:0000256" key="2">
    <source>
        <dbReference type="ARBA" id="ARBA00022729"/>
    </source>
</evidence>
<dbReference type="Proteomes" id="UP000243745">
    <property type="component" value="Unassembled WGS sequence"/>
</dbReference>
<dbReference type="GO" id="GO:0051082">
    <property type="term" value="F:unfolded protein binding"/>
    <property type="evidence" value="ECO:0007669"/>
    <property type="project" value="InterPro"/>
</dbReference>
<dbReference type="OrthoDB" id="1493480at2"/>
<dbReference type="EMBL" id="FOXF01000008">
    <property type="protein sequence ID" value="SFP19981.1"/>
    <property type="molecule type" value="Genomic_DNA"/>
</dbReference>
<dbReference type="InterPro" id="IPR024930">
    <property type="entry name" value="Skp_dom_sf"/>
</dbReference>
<evidence type="ECO:0000313" key="5">
    <source>
        <dbReference type="Proteomes" id="UP000243745"/>
    </source>
</evidence>
<dbReference type="PANTHER" id="PTHR35089">
    <property type="entry name" value="CHAPERONE PROTEIN SKP"/>
    <property type="match status" value="1"/>
</dbReference>
<protein>
    <submittedName>
        <fullName evidence="4">Outer membrane protein (OmpH-like)</fullName>
    </submittedName>
</protein>
<dbReference type="SUPFAM" id="SSF111384">
    <property type="entry name" value="OmpH-like"/>
    <property type="match status" value="1"/>
</dbReference>
<feature type="signal peptide" evidence="3">
    <location>
        <begin position="1"/>
        <end position="26"/>
    </location>
</feature>
<dbReference type="SMART" id="SM00935">
    <property type="entry name" value="OmpH"/>
    <property type="match status" value="1"/>
</dbReference>
<dbReference type="RefSeq" id="WP_031578764.1">
    <property type="nucleotide sequence ID" value="NZ_FOXF01000008.1"/>
</dbReference>
<evidence type="ECO:0000256" key="3">
    <source>
        <dbReference type="SAM" id="SignalP"/>
    </source>
</evidence>
<comment type="similarity">
    <text evidence="1">Belongs to the Skp family.</text>
</comment>
<dbReference type="InterPro" id="IPR005632">
    <property type="entry name" value="Chaperone_Skp"/>
</dbReference>